<reference evidence="13 14" key="1">
    <citation type="journal article" date="2023" name="Nat. Commun.">
        <title>Origin of minicircular mitochondrial genomes in red algae.</title>
        <authorList>
            <person name="Lee Y."/>
            <person name="Cho C.H."/>
            <person name="Lee Y.M."/>
            <person name="Park S.I."/>
            <person name="Yang J.H."/>
            <person name="West J.A."/>
            <person name="Bhattacharya D."/>
            <person name="Yoon H.S."/>
        </authorList>
    </citation>
    <scope>NUCLEOTIDE SEQUENCE [LARGE SCALE GENOMIC DNA]</scope>
    <source>
        <strain evidence="13 14">CCMP1338</strain>
        <tissue evidence="13">Whole cell</tissue>
    </source>
</reference>
<evidence type="ECO:0000256" key="3">
    <source>
        <dbReference type="ARBA" id="ARBA00022777"/>
    </source>
</evidence>
<dbReference type="GO" id="GO:0004708">
    <property type="term" value="F:MAP kinase kinase activity"/>
    <property type="evidence" value="ECO:0007669"/>
    <property type="project" value="UniProtKB-EC"/>
</dbReference>
<evidence type="ECO:0000313" key="13">
    <source>
        <dbReference type="EMBL" id="KAJ8905730.1"/>
    </source>
</evidence>
<dbReference type="Proteomes" id="UP001157974">
    <property type="component" value="Unassembled WGS sequence"/>
</dbReference>
<dbReference type="PROSITE" id="PS00107">
    <property type="entry name" value="PROTEIN_KINASE_ATP"/>
    <property type="match status" value="1"/>
</dbReference>
<evidence type="ECO:0000256" key="1">
    <source>
        <dbReference type="ARBA" id="ARBA00022679"/>
    </source>
</evidence>
<dbReference type="PROSITE" id="PS50011">
    <property type="entry name" value="PROTEIN_KINASE_DOM"/>
    <property type="match status" value="1"/>
</dbReference>
<dbReference type="InterPro" id="IPR017441">
    <property type="entry name" value="Protein_kinase_ATP_BS"/>
</dbReference>
<feature type="region of interest" description="Disordered" evidence="11">
    <location>
        <begin position="1"/>
        <end position="45"/>
    </location>
</feature>
<comment type="similarity">
    <text evidence="5">Belongs to the protein kinase superfamily. STE Ser/Thr protein kinase family. MAP kinase kinase subfamily.</text>
</comment>
<evidence type="ECO:0000256" key="6">
    <source>
        <dbReference type="ARBA" id="ARBA00038999"/>
    </source>
</evidence>
<evidence type="ECO:0000256" key="4">
    <source>
        <dbReference type="ARBA" id="ARBA00022840"/>
    </source>
</evidence>
<comment type="catalytic activity">
    <reaction evidence="7">
        <text>L-seryl-[protein] + ATP = O-phospho-L-seryl-[protein] + ADP + H(+)</text>
        <dbReference type="Rhea" id="RHEA:17989"/>
        <dbReference type="Rhea" id="RHEA-COMP:9863"/>
        <dbReference type="Rhea" id="RHEA-COMP:11604"/>
        <dbReference type="ChEBI" id="CHEBI:15378"/>
        <dbReference type="ChEBI" id="CHEBI:29999"/>
        <dbReference type="ChEBI" id="CHEBI:30616"/>
        <dbReference type="ChEBI" id="CHEBI:83421"/>
        <dbReference type="ChEBI" id="CHEBI:456216"/>
        <dbReference type="EC" id="2.7.12.2"/>
    </reaction>
</comment>
<dbReference type="Pfam" id="PF00069">
    <property type="entry name" value="Pkinase"/>
    <property type="match status" value="1"/>
</dbReference>
<proteinExistence type="inferred from homology"/>
<sequence length="637" mass="68788">MGLARTLRNLTIGSSKGNKQNPAGNADRASEPATAEEEVLGRGESKAIKESLSGLDTKDLYFEADDLRTDADIVDEPSVLKNLPAYKKKTRSRPPPLVTQEGGAGGFGPGVVPSLTPPALAIQGVEDRSDSNPFGPNYGDSQGRLNDPPSNPSTSGSSFLPARKTSKMSGDAPAVSMKRGSTKTEFTHKQVQGREEGVPTGTAMKEGKGAGNKMPSLRVAVPGGSVGPLAAVPGSDLYRKPNDLRPAFRDPDEPGNMPMAKGLDLSLDLPSMEIEEEEANRGPEVKTVVENEFVFGQEIFGSDGAFHDGGFRITKGGIVQAPGMERKSSMGELVDNVPPSTTNIIYIKSLRDIDYIATLGAGASGQVELAVHKQSKSKMAVKIVNVFDEERRKQLLKELETLTTYVSRFLVRFYGAFYDGGGAVHVVLEYMDSGSLDEAIKVGGKVPEAVTKQIAMHCLRGLSFLHQYNVLHRDFKSANILLSRRLNRSKLADFGLAKELGEVSKAATFVGTMAYLSPERLKGSQYTTAGDVWGLGISICECLLGRYPFEKPDSYFSYLDNAMMGDSLLQDANISSEARDFLSLCLRVDPNGRPSAAELMKHPFVAGHDAQVREFTAWLEGVLQKKKQRLRSSKSST</sequence>
<accession>A0AAV8UT54</accession>
<dbReference type="PANTHER" id="PTHR48013">
    <property type="entry name" value="DUAL SPECIFICITY MITOGEN-ACTIVATED PROTEIN KINASE KINASE 5-RELATED"/>
    <property type="match status" value="1"/>
</dbReference>
<gene>
    <name evidence="13" type="ORF">NDN08_002235</name>
</gene>
<feature type="compositionally biased region" description="Polar residues" evidence="11">
    <location>
        <begin position="131"/>
        <end position="144"/>
    </location>
</feature>
<feature type="compositionally biased region" description="Basic and acidic residues" evidence="11">
    <location>
        <begin position="185"/>
        <end position="197"/>
    </location>
</feature>
<comment type="caution">
    <text evidence="13">The sequence shown here is derived from an EMBL/GenBank/DDBJ whole genome shotgun (WGS) entry which is preliminary data.</text>
</comment>
<dbReference type="EMBL" id="JAMWBK010000004">
    <property type="protein sequence ID" value="KAJ8905730.1"/>
    <property type="molecule type" value="Genomic_DNA"/>
</dbReference>
<dbReference type="EC" id="2.7.12.2" evidence="6"/>
<evidence type="ECO:0000256" key="7">
    <source>
        <dbReference type="ARBA" id="ARBA00049014"/>
    </source>
</evidence>
<dbReference type="InterPro" id="IPR011009">
    <property type="entry name" value="Kinase-like_dom_sf"/>
</dbReference>
<dbReference type="PROSITE" id="PS00108">
    <property type="entry name" value="PROTEIN_KINASE_ST"/>
    <property type="match status" value="1"/>
</dbReference>
<dbReference type="AlphaFoldDB" id="A0AAV8UT54"/>
<organism evidence="13 14">
    <name type="scientific">Rhodosorus marinus</name>
    <dbReference type="NCBI Taxonomy" id="101924"/>
    <lineage>
        <taxon>Eukaryota</taxon>
        <taxon>Rhodophyta</taxon>
        <taxon>Stylonematophyceae</taxon>
        <taxon>Stylonematales</taxon>
        <taxon>Stylonemataceae</taxon>
        <taxon>Rhodosorus</taxon>
    </lineage>
</organism>
<evidence type="ECO:0000256" key="9">
    <source>
        <dbReference type="ARBA" id="ARBA00051693"/>
    </source>
</evidence>
<feature type="binding site" evidence="10">
    <location>
        <position position="382"/>
    </location>
    <ligand>
        <name>ATP</name>
        <dbReference type="ChEBI" id="CHEBI:30616"/>
    </ligand>
</feature>
<dbReference type="InterPro" id="IPR000719">
    <property type="entry name" value="Prot_kinase_dom"/>
</dbReference>
<dbReference type="Gene3D" id="3.30.200.20">
    <property type="entry name" value="Phosphorylase Kinase, domain 1"/>
    <property type="match status" value="1"/>
</dbReference>
<feature type="domain" description="Protein kinase" evidence="12">
    <location>
        <begin position="353"/>
        <end position="605"/>
    </location>
</feature>
<keyword evidence="14" id="KW-1185">Reference proteome</keyword>
<feature type="region of interest" description="Disordered" evidence="11">
    <location>
        <begin position="69"/>
        <end position="213"/>
    </location>
</feature>
<comment type="catalytic activity">
    <reaction evidence="8">
        <text>L-threonyl-[protein] + ATP = O-phospho-L-threonyl-[protein] + ADP + H(+)</text>
        <dbReference type="Rhea" id="RHEA:46608"/>
        <dbReference type="Rhea" id="RHEA-COMP:11060"/>
        <dbReference type="Rhea" id="RHEA-COMP:11605"/>
        <dbReference type="ChEBI" id="CHEBI:15378"/>
        <dbReference type="ChEBI" id="CHEBI:30013"/>
        <dbReference type="ChEBI" id="CHEBI:30616"/>
        <dbReference type="ChEBI" id="CHEBI:61977"/>
        <dbReference type="ChEBI" id="CHEBI:456216"/>
        <dbReference type="EC" id="2.7.12.2"/>
    </reaction>
</comment>
<feature type="compositionally biased region" description="Polar residues" evidence="11">
    <location>
        <begin position="8"/>
        <end position="23"/>
    </location>
</feature>
<evidence type="ECO:0000256" key="8">
    <source>
        <dbReference type="ARBA" id="ARBA00049299"/>
    </source>
</evidence>
<name>A0AAV8UT54_9RHOD</name>
<evidence type="ECO:0000256" key="11">
    <source>
        <dbReference type="SAM" id="MobiDB-lite"/>
    </source>
</evidence>
<evidence type="ECO:0000256" key="2">
    <source>
        <dbReference type="ARBA" id="ARBA00022741"/>
    </source>
</evidence>
<evidence type="ECO:0000256" key="10">
    <source>
        <dbReference type="PROSITE-ProRule" id="PRU10141"/>
    </source>
</evidence>
<dbReference type="Gene3D" id="1.10.510.10">
    <property type="entry name" value="Transferase(Phosphotransferase) domain 1"/>
    <property type="match status" value="1"/>
</dbReference>
<keyword evidence="1" id="KW-0808">Transferase</keyword>
<evidence type="ECO:0000313" key="14">
    <source>
        <dbReference type="Proteomes" id="UP001157974"/>
    </source>
</evidence>
<dbReference type="PANTHER" id="PTHR48013:SF9">
    <property type="entry name" value="DUAL SPECIFICITY MITOGEN-ACTIVATED PROTEIN KINASE KINASE 5"/>
    <property type="match status" value="1"/>
</dbReference>
<keyword evidence="2 10" id="KW-0547">Nucleotide-binding</keyword>
<evidence type="ECO:0000259" key="12">
    <source>
        <dbReference type="PROSITE" id="PS50011"/>
    </source>
</evidence>
<dbReference type="InterPro" id="IPR008271">
    <property type="entry name" value="Ser/Thr_kinase_AS"/>
</dbReference>
<keyword evidence="4 10" id="KW-0067">ATP-binding</keyword>
<dbReference type="SUPFAM" id="SSF56112">
    <property type="entry name" value="Protein kinase-like (PK-like)"/>
    <property type="match status" value="1"/>
</dbReference>
<dbReference type="GO" id="GO:0005524">
    <property type="term" value="F:ATP binding"/>
    <property type="evidence" value="ECO:0007669"/>
    <property type="project" value="UniProtKB-UniRule"/>
</dbReference>
<keyword evidence="3" id="KW-0418">Kinase</keyword>
<comment type="catalytic activity">
    <reaction evidence="9">
        <text>L-tyrosyl-[protein] + ATP = O-phospho-L-tyrosyl-[protein] + ADP + H(+)</text>
        <dbReference type="Rhea" id="RHEA:10596"/>
        <dbReference type="Rhea" id="RHEA-COMP:10136"/>
        <dbReference type="Rhea" id="RHEA-COMP:20101"/>
        <dbReference type="ChEBI" id="CHEBI:15378"/>
        <dbReference type="ChEBI" id="CHEBI:30616"/>
        <dbReference type="ChEBI" id="CHEBI:46858"/>
        <dbReference type="ChEBI" id="CHEBI:61978"/>
        <dbReference type="ChEBI" id="CHEBI:456216"/>
        <dbReference type="EC" id="2.7.12.2"/>
    </reaction>
</comment>
<protein>
    <recommendedName>
        <fullName evidence="6">mitogen-activated protein kinase kinase</fullName>
        <ecNumber evidence="6">2.7.12.2</ecNumber>
    </recommendedName>
</protein>
<evidence type="ECO:0000256" key="5">
    <source>
        <dbReference type="ARBA" id="ARBA00038035"/>
    </source>
</evidence>